<dbReference type="InterPro" id="IPR048574">
    <property type="entry name" value="RUBY_RBDX"/>
</dbReference>
<dbReference type="SMART" id="SM00849">
    <property type="entry name" value="Lactamase_B"/>
    <property type="match status" value="1"/>
</dbReference>
<keyword evidence="5" id="KW-0813">Transport</keyword>
<dbReference type="InterPro" id="IPR008254">
    <property type="entry name" value="Flavodoxin/NO_synth"/>
</dbReference>
<dbReference type="CDD" id="cd07709">
    <property type="entry name" value="flavodiiron_proteins_MBL-fold"/>
    <property type="match status" value="1"/>
</dbReference>
<dbReference type="Pfam" id="PF01613">
    <property type="entry name" value="Flavin_Reduct"/>
    <property type="match status" value="1"/>
</dbReference>
<gene>
    <name evidence="10" type="ORF">IAC59_08640</name>
</gene>
<dbReference type="PANTHER" id="PTHR32145:SF20">
    <property type="entry name" value="FLAVOPROTEIN"/>
    <property type="match status" value="1"/>
</dbReference>
<reference evidence="10" key="1">
    <citation type="submission" date="2020-10" db="EMBL/GenBank/DDBJ databases">
        <authorList>
            <person name="Gilroy R."/>
        </authorList>
    </citation>
    <scope>NUCLEOTIDE SEQUENCE</scope>
    <source>
        <strain evidence="10">ChiSxjej2B14-8506</strain>
    </source>
</reference>
<evidence type="ECO:0000256" key="4">
    <source>
        <dbReference type="ARBA" id="ARBA00007121"/>
    </source>
</evidence>
<dbReference type="InterPro" id="IPR029039">
    <property type="entry name" value="Flavoprotein-like_sf"/>
</dbReference>
<dbReference type="SMART" id="SM00903">
    <property type="entry name" value="Flavin_Reduct"/>
    <property type="match status" value="1"/>
</dbReference>
<accession>A0A9D1LSR0</accession>
<dbReference type="SUPFAM" id="SSF52218">
    <property type="entry name" value="Flavoproteins"/>
    <property type="match status" value="1"/>
</dbReference>
<dbReference type="SUPFAM" id="SSF50475">
    <property type="entry name" value="FMN-binding split barrel"/>
    <property type="match status" value="1"/>
</dbReference>
<dbReference type="InterPro" id="IPR012349">
    <property type="entry name" value="Split_barrel_FMN-bd"/>
</dbReference>
<dbReference type="SUPFAM" id="SSF56281">
    <property type="entry name" value="Metallo-hydrolase/oxidoreductase"/>
    <property type="match status" value="1"/>
</dbReference>
<dbReference type="InterPro" id="IPR002563">
    <property type="entry name" value="Flavin_Rdtase-like_dom"/>
</dbReference>
<proteinExistence type="inferred from homology"/>
<comment type="cofactor">
    <cofactor evidence="1">
        <name>Fe cation</name>
        <dbReference type="ChEBI" id="CHEBI:24875"/>
    </cofactor>
</comment>
<dbReference type="EMBL" id="DVNK01000052">
    <property type="protein sequence ID" value="HIU47304.1"/>
    <property type="molecule type" value="Genomic_DNA"/>
</dbReference>
<name>A0A9D1LSR0_9FIRM</name>
<evidence type="ECO:0000256" key="7">
    <source>
        <dbReference type="ARBA" id="ARBA00025633"/>
    </source>
</evidence>
<evidence type="ECO:0000256" key="5">
    <source>
        <dbReference type="ARBA" id="ARBA00022448"/>
    </source>
</evidence>
<evidence type="ECO:0000256" key="3">
    <source>
        <dbReference type="ARBA" id="ARBA00006098"/>
    </source>
</evidence>
<dbReference type="Gene3D" id="3.60.15.10">
    <property type="entry name" value="Ribonuclease Z/Hydroxyacylglutathione hydrolase-like"/>
    <property type="match status" value="1"/>
</dbReference>
<dbReference type="PROSITE" id="PS50903">
    <property type="entry name" value="RUBREDOXIN_LIKE"/>
    <property type="match status" value="1"/>
</dbReference>
<dbReference type="PANTHER" id="PTHR32145">
    <property type="entry name" value="DIFLAVIN FLAVOPROTEIN A 2-RELATED"/>
    <property type="match status" value="1"/>
</dbReference>
<evidence type="ECO:0000256" key="1">
    <source>
        <dbReference type="ARBA" id="ARBA00001962"/>
    </source>
</evidence>
<dbReference type="AlphaFoldDB" id="A0A9D1LSR0"/>
<keyword evidence="6" id="KW-0249">Electron transport</keyword>
<comment type="similarity">
    <text evidence="3">In the C-terminal section; belongs to the flavodoxin reductase family.</text>
</comment>
<organism evidence="10 11">
    <name type="scientific">Candidatus Fimadaptatus faecigallinarum</name>
    <dbReference type="NCBI Taxonomy" id="2840814"/>
    <lineage>
        <taxon>Bacteria</taxon>
        <taxon>Bacillati</taxon>
        <taxon>Bacillota</taxon>
        <taxon>Clostridia</taxon>
        <taxon>Eubacteriales</taxon>
        <taxon>Candidatus Fimadaptatus</taxon>
    </lineage>
</organism>
<reference evidence="10" key="2">
    <citation type="journal article" date="2021" name="PeerJ">
        <title>Extensive microbial diversity within the chicken gut microbiome revealed by metagenomics and culture.</title>
        <authorList>
            <person name="Gilroy R."/>
            <person name="Ravi A."/>
            <person name="Getino M."/>
            <person name="Pursley I."/>
            <person name="Horton D.L."/>
            <person name="Alikhan N.F."/>
            <person name="Baker D."/>
            <person name="Gharbi K."/>
            <person name="Hall N."/>
            <person name="Watson M."/>
            <person name="Adriaenssens E.M."/>
            <person name="Foster-Nyarko E."/>
            <person name="Jarju S."/>
            <person name="Secka A."/>
            <person name="Antonio M."/>
            <person name="Oren A."/>
            <person name="Chaudhuri R.R."/>
            <person name="La Ragione R."/>
            <person name="Hildebrand F."/>
            <person name="Pallen M.J."/>
        </authorList>
    </citation>
    <scope>NUCLEOTIDE SEQUENCE</scope>
    <source>
        <strain evidence="10">ChiSxjej2B14-8506</strain>
    </source>
</reference>
<feature type="domain" description="Flavodoxin-like" evidence="8">
    <location>
        <begin position="256"/>
        <end position="396"/>
    </location>
</feature>
<dbReference type="InterPro" id="IPR051285">
    <property type="entry name" value="NADH_oxidoreductase_modular"/>
</dbReference>
<evidence type="ECO:0000256" key="2">
    <source>
        <dbReference type="ARBA" id="ARBA00001965"/>
    </source>
</evidence>
<comment type="function">
    <text evidence="7">Mediates electron transfer from NADH to oxygen, reducing it to water. This modular protein has 3 redox cofactors, in other organisms the same activity requires 2 or 3 proteins.</text>
</comment>
<sequence length="619" mass="68209">MYCVKNVTPDLIYVGGSDRRLALFENVYPIPRGVSYNSYLMLDEKTVLLDTVDHSVSGLFFENVEHALGGRELDYLIVNHMEPDHCREIPGIVARWPGVKLVCNQKTLNMMGQFFDFDAASRAIVVKEGDTLSTGRHTFTFVMAPMVHWPEVMVTYDLTDKILFSADAFGTFGALSGNIFADEVNFETDWLPDARRYYTNIVGKYDKQVQALLRKASGLDISMICPLHGPIWRSDIAWFVDKYVHWSTYTPEEDAVMIAYASVYGGTENAANILASRLSDLGVRNIAMYDVSVTHSSYIVAEAFRCSHLVFASTTYNACMFLNMETVITDLIAHNLQKRTIALIENGSWAPTAGELMSSLLGQIKNTTILGNPLRIKSSVKADNVAQLNALAEEIAASMNIAKPAADAAAPVDEAAVDPQTLFKLSYGLFVVSSRNGERDNGCIINTVMQVTDTPKRIAIAVNKANYTHDMIHASGVFNLSVLSQDAPFGLFKRFGFQSGRDADKFAGLDGVQRAVNGVTYITGPANALISGRVISEQDLGTHTLFVADVTEARTLSSVPSATYTYYFDHIKPKPQPADTVKKGWVCKICGYVYEGETLPADFICPLCKHGAEDFEPLK</sequence>
<dbReference type="Gene3D" id="2.30.110.10">
    <property type="entry name" value="Electron Transport, Fmn-binding Protein, Chain A"/>
    <property type="match status" value="1"/>
</dbReference>
<evidence type="ECO:0000256" key="6">
    <source>
        <dbReference type="ARBA" id="ARBA00022982"/>
    </source>
</evidence>
<dbReference type="InterPro" id="IPR024934">
    <property type="entry name" value="Rubredoxin-like_dom"/>
</dbReference>
<comment type="similarity">
    <text evidence="4">In the N-terminal section; belongs to the zinc metallo-hydrolase group 3 family.</text>
</comment>
<dbReference type="GO" id="GO:0016651">
    <property type="term" value="F:oxidoreductase activity, acting on NAD(P)H"/>
    <property type="evidence" value="ECO:0007669"/>
    <property type="project" value="UniProtKB-ARBA"/>
</dbReference>
<comment type="caution">
    <text evidence="10">The sequence shown here is derived from an EMBL/GenBank/DDBJ whole genome shotgun (WGS) entry which is preliminary data.</text>
</comment>
<evidence type="ECO:0000313" key="11">
    <source>
        <dbReference type="Proteomes" id="UP000824123"/>
    </source>
</evidence>
<dbReference type="GO" id="GO:0005506">
    <property type="term" value="F:iron ion binding"/>
    <property type="evidence" value="ECO:0007669"/>
    <property type="project" value="InterPro"/>
</dbReference>
<dbReference type="Pfam" id="PF21349">
    <property type="entry name" value="RUBY_RBDX"/>
    <property type="match status" value="1"/>
</dbReference>
<comment type="cofactor">
    <cofactor evidence="2">
        <name>Fe(3+)</name>
        <dbReference type="ChEBI" id="CHEBI:29034"/>
    </cofactor>
</comment>
<evidence type="ECO:0000259" key="8">
    <source>
        <dbReference type="PROSITE" id="PS50902"/>
    </source>
</evidence>
<dbReference type="SUPFAM" id="SSF57802">
    <property type="entry name" value="Rubredoxin-like"/>
    <property type="match status" value="1"/>
</dbReference>
<dbReference type="GO" id="GO:0016646">
    <property type="term" value="F:oxidoreductase activity, acting on the CH-NH group of donors, NAD or NADP as acceptor"/>
    <property type="evidence" value="ECO:0007669"/>
    <property type="project" value="UniProtKB-ARBA"/>
</dbReference>
<dbReference type="Proteomes" id="UP000824123">
    <property type="component" value="Unassembled WGS sequence"/>
</dbReference>
<evidence type="ECO:0000313" key="10">
    <source>
        <dbReference type="EMBL" id="HIU47304.1"/>
    </source>
</evidence>
<dbReference type="InterPro" id="IPR045761">
    <property type="entry name" value="ODP_dom"/>
</dbReference>
<feature type="domain" description="Rubredoxin-like" evidence="9">
    <location>
        <begin position="582"/>
        <end position="618"/>
    </location>
</feature>
<dbReference type="Gene3D" id="3.40.50.360">
    <property type="match status" value="1"/>
</dbReference>
<dbReference type="GO" id="GO:0010181">
    <property type="term" value="F:FMN binding"/>
    <property type="evidence" value="ECO:0007669"/>
    <property type="project" value="InterPro"/>
</dbReference>
<dbReference type="InterPro" id="IPR001279">
    <property type="entry name" value="Metallo-B-lactamas"/>
</dbReference>
<dbReference type="Pfam" id="PF19583">
    <property type="entry name" value="ODP"/>
    <property type="match status" value="1"/>
</dbReference>
<dbReference type="Gene3D" id="2.20.28.10">
    <property type="match status" value="1"/>
</dbReference>
<protein>
    <submittedName>
        <fullName evidence="10">Flavin reductase</fullName>
    </submittedName>
</protein>
<dbReference type="PROSITE" id="PS50902">
    <property type="entry name" value="FLAVODOXIN_LIKE"/>
    <property type="match status" value="1"/>
</dbReference>
<dbReference type="InterPro" id="IPR036866">
    <property type="entry name" value="RibonucZ/Hydroxyglut_hydro"/>
</dbReference>
<dbReference type="CDD" id="cd00350">
    <property type="entry name" value="rubredoxin_like"/>
    <property type="match status" value="1"/>
</dbReference>
<evidence type="ECO:0000259" key="9">
    <source>
        <dbReference type="PROSITE" id="PS50903"/>
    </source>
</evidence>